<dbReference type="PANTHER" id="PTHR30055">
    <property type="entry name" value="HTH-TYPE TRANSCRIPTIONAL REGULATOR RUTR"/>
    <property type="match status" value="1"/>
</dbReference>
<dbReference type="PROSITE" id="PS50977">
    <property type="entry name" value="HTH_TETR_2"/>
    <property type="match status" value="1"/>
</dbReference>
<feature type="DNA-binding region" description="H-T-H motif" evidence="2">
    <location>
        <begin position="45"/>
        <end position="64"/>
    </location>
</feature>
<dbReference type="SUPFAM" id="SSF48498">
    <property type="entry name" value="Tetracyclin repressor-like, C-terminal domain"/>
    <property type="match status" value="1"/>
</dbReference>
<protein>
    <submittedName>
        <fullName evidence="5">AcrR family transcriptional regulator</fullName>
    </submittedName>
</protein>
<dbReference type="InterPro" id="IPR009057">
    <property type="entry name" value="Homeodomain-like_sf"/>
</dbReference>
<name>A0ABT9ST33_9GAMM</name>
<dbReference type="InterPro" id="IPR050109">
    <property type="entry name" value="HTH-type_TetR-like_transc_reg"/>
</dbReference>
<keyword evidence="6" id="KW-1185">Reference proteome</keyword>
<organism evidence="5 6">
    <name type="scientific">Luteibacter jiangsuensis</name>
    <dbReference type="NCBI Taxonomy" id="637577"/>
    <lineage>
        <taxon>Bacteria</taxon>
        <taxon>Pseudomonadati</taxon>
        <taxon>Pseudomonadota</taxon>
        <taxon>Gammaproteobacteria</taxon>
        <taxon>Lysobacterales</taxon>
        <taxon>Rhodanobacteraceae</taxon>
        <taxon>Luteibacter</taxon>
    </lineage>
</organism>
<dbReference type="Proteomes" id="UP001237737">
    <property type="component" value="Unassembled WGS sequence"/>
</dbReference>
<sequence>MVTSAPRKARRPGRPPAQPDGPDQRERLVGIALELYARQGYTATTLAAIARAAGMTPAAVHYYFKTREQLFDTIFDEHIAPMRARIDDIFQTHANDPVAAFARLAERFVELAAEHAWMGPVFFGELLSDHDLFKQHLRKRVKASRQAALVTAIRRWQDEGRLNKALDPALLMTSILSLTVLPMTALRKWKDDPLRKHIGPEEITRHAVALLGHGLAAPKA</sequence>
<dbReference type="Gene3D" id="1.10.357.10">
    <property type="entry name" value="Tetracycline Repressor, domain 2"/>
    <property type="match status" value="1"/>
</dbReference>
<dbReference type="PRINTS" id="PR00455">
    <property type="entry name" value="HTHTETR"/>
</dbReference>
<accession>A0ABT9ST33</accession>
<dbReference type="Pfam" id="PF08362">
    <property type="entry name" value="TetR_C_3"/>
    <property type="match status" value="1"/>
</dbReference>
<evidence type="ECO:0000256" key="1">
    <source>
        <dbReference type="ARBA" id="ARBA00023125"/>
    </source>
</evidence>
<comment type="caution">
    <text evidence="5">The sequence shown here is derived from an EMBL/GenBank/DDBJ whole genome shotgun (WGS) entry which is preliminary data.</text>
</comment>
<feature type="region of interest" description="Disordered" evidence="3">
    <location>
        <begin position="1"/>
        <end position="24"/>
    </location>
</feature>
<evidence type="ECO:0000313" key="5">
    <source>
        <dbReference type="EMBL" id="MDQ0008147.1"/>
    </source>
</evidence>
<dbReference type="InterPro" id="IPR013573">
    <property type="entry name" value="Tscrpt_reg_YcdC_C"/>
</dbReference>
<dbReference type="InterPro" id="IPR036271">
    <property type="entry name" value="Tet_transcr_reg_TetR-rel_C_sf"/>
</dbReference>
<dbReference type="RefSeq" id="WP_306846800.1">
    <property type="nucleotide sequence ID" value="NZ_JAUSSK010000001.1"/>
</dbReference>
<evidence type="ECO:0000259" key="4">
    <source>
        <dbReference type="PROSITE" id="PS50977"/>
    </source>
</evidence>
<dbReference type="PANTHER" id="PTHR30055:SF226">
    <property type="entry name" value="HTH-TYPE TRANSCRIPTIONAL REGULATOR PKSA"/>
    <property type="match status" value="1"/>
</dbReference>
<evidence type="ECO:0000313" key="6">
    <source>
        <dbReference type="Proteomes" id="UP001237737"/>
    </source>
</evidence>
<evidence type="ECO:0000256" key="2">
    <source>
        <dbReference type="PROSITE-ProRule" id="PRU00335"/>
    </source>
</evidence>
<evidence type="ECO:0000256" key="3">
    <source>
        <dbReference type="SAM" id="MobiDB-lite"/>
    </source>
</evidence>
<dbReference type="Pfam" id="PF00440">
    <property type="entry name" value="TetR_N"/>
    <property type="match status" value="1"/>
</dbReference>
<dbReference type="EMBL" id="JAUSSK010000001">
    <property type="protein sequence ID" value="MDQ0008147.1"/>
    <property type="molecule type" value="Genomic_DNA"/>
</dbReference>
<keyword evidence="1 2" id="KW-0238">DNA-binding</keyword>
<reference evidence="5 6" key="1">
    <citation type="submission" date="2023-07" db="EMBL/GenBank/DDBJ databases">
        <title>Sorghum-associated microbial communities from plants grown in Nebraska, USA.</title>
        <authorList>
            <person name="Schachtman D."/>
        </authorList>
    </citation>
    <scope>NUCLEOTIDE SEQUENCE [LARGE SCALE GENOMIC DNA]</scope>
    <source>
        <strain evidence="5 6">CC60</strain>
    </source>
</reference>
<gene>
    <name evidence="5" type="ORF">J2T07_000306</name>
</gene>
<dbReference type="SUPFAM" id="SSF46689">
    <property type="entry name" value="Homeodomain-like"/>
    <property type="match status" value="1"/>
</dbReference>
<dbReference type="InterPro" id="IPR001647">
    <property type="entry name" value="HTH_TetR"/>
</dbReference>
<feature type="domain" description="HTH tetR-type" evidence="4">
    <location>
        <begin position="22"/>
        <end position="82"/>
    </location>
</feature>
<proteinExistence type="predicted"/>